<dbReference type="InterPro" id="IPR017907">
    <property type="entry name" value="Znf_RING_CS"/>
</dbReference>
<keyword evidence="1" id="KW-0479">Metal-binding</keyword>
<evidence type="ECO:0000256" key="5">
    <source>
        <dbReference type="SAM" id="MobiDB-lite"/>
    </source>
</evidence>
<organism evidence="8 9">
    <name type="scientific">Favolaschia claudopus</name>
    <dbReference type="NCBI Taxonomy" id="2862362"/>
    <lineage>
        <taxon>Eukaryota</taxon>
        <taxon>Fungi</taxon>
        <taxon>Dikarya</taxon>
        <taxon>Basidiomycota</taxon>
        <taxon>Agaricomycotina</taxon>
        <taxon>Agaricomycetes</taxon>
        <taxon>Agaricomycetidae</taxon>
        <taxon>Agaricales</taxon>
        <taxon>Marasmiineae</taxon>
        <taxon>Mycenaceae</taxon>
        <taxon>Favolaschia</taxon>
    </lineage>
</organism>
<accession>A0AAW0D6X8</accession>
<feature type="domain" description="C2H2-type" evidence="7">
    <location>
        <begin position="67"/>
        <end position="97"/>
    </location>
</feature>
<keyword evidence="9" id="KW-1185">Reference proteome</keyword>
<evidence type="ECO:0000313" key="8">
    <source>
        <dbReference type="EMBL" id="KAK7048312.1"/>
    </source>
</evidence>
<evidence type="ECO:0000313" key="9">
    <source>
        <dbReference type="Proteomes" id="UP001362999"/>
    </source>
</evidence>
<dbReference type="SUPFAM" id="SSF57850">
    <property type="entry name" value="RING/U-box"/>
    <property type="match status" value="1"/>
</dbReference>
<dbReference type="AlphaFoldDB" id="A0AAW0D6X8"/>
<evidence type="ECO:0000256" key="3">
    <source>
        <dbReference type="ARBA" id="ARBA00022833"/>
    </source>
</evidence>
<dbReference type="GO" id="GO:0008270">
    <property type="term" value="F:zinc ion binding"/>
    <property type="evidence" value="ECO:0007669"/>
    <property type="project" value="UniProtKB-KW"/>
</dbReference>
<dbReference type="PROSITE" id="PS50157">
    <property type="entry name" value="ZINC_FINGER_C2H2_2"/>
    <property type="match status" value="1"/>
</dbReference>
<name>A0AAW0D6X8_9AGAR</name>
<protein>
    <submittedName>
        <fullName evidence="8">RING-type domain-containing protein</fullName>
    </submittedName>
</protein>
<dbReference type="InterPro" id="IPR047134">
    <property type="entry name" value="RNF4"/>
</dbReference>
<dbReference type="Gene3D" id="3.30.40.10">
    <property type="entry name" value="Zinc/RING finger domain, C3HC4 (zinc finger)"/>
    <property type="match status" value="1"/>
</dbReference>
<keyword evidence="2 4" id="KW-0863">Zinc-finger</keyword>
<comment type="caution">
    <text evidence="8">The sequence shown here is derived from an EMBL/GenBank/DDBJ whole genome shotgun (WGS) entry which is preliminary data.</text>
</comment>
<feature type="compositionally biased region" description="Acidic residues" evidence="5">
    <location>
        <begin position="96"/>
        <end position="109"/>
    </location>
</feature>
<dbReference type="PROSITE" id="PS00518">
    <property type="entry name" value="ZF_RING_1"/>
    <property type="match status" value="1"/>
</dbReference>
<feature type="region of interest" description="Disordered" evidence="5">
    <location>
        <begin position="92"/>
        <end position="122"/>
    </location>
</feature>
<dbReference type="InterPro" id="IPR001841">
    <property type="entry name" value="Znf_RING"/>
</dbReference>
<dbReference type="PROSITE" id="PS50089">
    <property type="entry name" value="ZF_RING_2"/>
    <property type="match status" value="1"/>
</dbReference>
<dbReference type="PANTHER" id="PTHR23041">
    <property type="entry name" value="RING FINGER DOMAIN-CONTAINING"/>
    <property type="match status" value="1"/>
</dbReference>
<dbReference type="PANTHER" id="PTHR23041:SF78">
    <property type="entry name" value="E3 UBIQUITIN-PROTEIN LIGASE RNF4"/>
    <property type="match status" value="1"/>
</dbReference>
<evidence type="ECO:0000256" key="1">
    <source>
        <dbReference type="ARBA" id="ARBA00022723"/>
    </source>
</evidence>
<dbReference type="Proteomes" id="UP001362999">
    <property type="component" value="Unassembled WGS sequence"/>
</dbReference>
<gene>
    <name evidence="8" type="ORF">R3P38DRAFT_2868613</name>
</gene>
<dbReference type="EMBL" id="JAWWNJ010000009">
    <property type="protein sequence ID" value="KAK7048312.1"/>
    <property type="molecule type" value="Genomic_DNA"/>
</dbReference>
<reference evidence="8 9" key="1">
    <citation type="journal article" date="2024" name="J Genomics">
        <title>Draft genome sequencing and assembly of Favolaschia claudopus CIRM-BRFM 2984 isolated from oak limbs.</title>
        <authorList>
            <person name="Navarro D."/>
            <person name="Drula E."/>
            <person name="Chaduli D."/>
            <person name="Cazenave R."/>
            <person name="Ahrendt S."/>
            <person name="Wang J."/>
            <person name="Lipzen A."/>
            <person name="Daum C."/>
            <person name="Barry K."/>
            <person name="Grigoriev I.V."/>
            <person name="Favel A."/>
            <person name="Rosso M.N."/>
            <person name="Martin F."/>
        </authorList>
    </citation>
    <scope>NUCLEOTIDE SEQUENCE [LARGE SCALE GENOMIC DNA]</scope>
    <source>
        <strain evidence="8 9">CIRM-BRFM 2984</strain>
    </source>
</reference>
<feature type="domain" description="RING-type" evidence="6">
    <location>
        <begin position="191"/>
        <end position="229"/>
    </location>
</feature>
<dbReference type="InterPro" id="IPR013087">
    <property type="entry name" value="Znf_C2H2_type"/>
</dbReference>
<evidence type="ECO:0000256" key="4">
    <source>
        <dbReference type="PROSITE-ProRule" id="PRU00042"/>
    </source>
</evidence>
<dbReference type="Pfam" id="PF13639">
    <property type="entry name" value="zf-RING_2"/>
    <property type="match status" value="1"/>
</dbReference>
<evidence type="ECO:0000256" key="2">
    <source>
        <dbReference type="ARBA" id="ARBA00022771"/>
    </source>
</evidence>
<proteinExistence type="predicted"/>
<evidence type="ECO:0000259" key="6">
    <source>
        <dbReference type="PROSITE" id="PS50089"/>
    </source>
</evidence>
<evidence type="ECO:0000259" key="7">
    <source>
        <dbReference type="PROSITE" id="PS50157"/>
    </source>
</evidence>
<keyword evidence="3" id="KW-0862">Zinc</keyword>
<dbReference type="InterPro" id="IPR013083">
    <property type="entry name" value="Znf_RING/FYVE/PHD"/>
</dbReference>
<sequence length="244" mass="28301">MPFESEFSFTNNQACYCALCDTYFPSLRERAAHIQDCALHPECDYCKRRFLNKHTRRNHYVYSKHHHYCASCEIEFDSRSALRYHIEYASVHRDDSDDEGDEDDSEYDSDFPQGTSSPEWENEMGLRMYPEEVDVVELPDDSDSDDSWEAFDDYDYEDVDDLLPQEEELEEDDDEEEEEGDEEGLLPQFSCPMCQVQQPNSIACAPCGHMFCSSCISQALKHTHECPACAEPASVEQLRKIFLV</sequence>
<dbReference type="SMART" id="SM00355">
    <property type="entry name" value="ZnF_C2H2"/>
    <property type="match status" value="3"/>
</dbReference>